<name>A0ABW7Z3I7_9ACTN</name>
<protein>
    <recommendedName>
        <fullName evidence="3">Tetratricopeptide repeat protein</fullName>
    </recommendedName>
</protein>
<evidence type="ECO:0008006" key="3">
    <source>
        <dbReference type="Google" id="ProtNLM"/>
    </source>
</evidence>
<dbReference type="Gene3D" id="1.25.40.10">
    <property type="entry name" value="Tetratricopeptide repeat domain"/>
    <property type="match status" value="1"/>
</dbReference>
<dbReference type="InterPro" id="IPR011990">
    <property type="entry name" value="TPR-like_helical_dom_sf"/>
</dbReference>
<evidence type="ECO:0000313" key="1">
    <source>
        <dbReference type="EMBL" id="MFI6502663.1"/>
    </source>
</evidence>
<dbReference type="RefSeq" id="WP_397088101.1">
    <property type="nucleotide sequence ID" value="NZ_JBITGY010000010.1"/>
</dbReference>
<dbReference type="EMBL" id="JBITGY010000010">
    <property type="protein sequence ID" value="MFI6502663.1"/>
    <property type="molecule type" value="Genomic_DNA"/>
</dbReference>
<evidence type="ECO:0000313" key="2">
    <source>
        <dbReference type="Proteomes" id="UP001612741"/>
    </source>
</evidence>
<proteinExistence type="predicted"/>
<accession>A0ABW7Z3I7</accession>
<gene>
    <name evidence="1" type="ORF">ACIBG2_35165</name>
</gene>
<dbReference type="Proteomes" id="UP001612741">
    <property type="component" value="Unassembled WGS sequence"/>
</dbReference>
<sequence length="850" mass="91669">MIDLDDLMDEAADLPYGEAKTLLLEQALRQAESGGDRGQILTVRMELTEAYQFGSEPAKSFATFSRCVADYDADPGLFDGWQTHTLLWQYKWIVDSMRDFPQIPLSRAHDALAEMERRYRAAGVGLHAVHAQRCAVAEHVGDRAAAEEHFHRWSTTPRDEMSDCEGCDPDGKVVHLAWTGRDEEAVELAAPIVTGHLTCENQPQSILSCLLLPYVRTGRHAEAAQAHLKAYRLIQALPHYTSDLDLHLEFLARTGNEHRGLEILQRELPRLEERAAPHTLMTFLSAAGLLLRRLAEMGHGDLPVGQTTVAALRDDTTRRARELAAAFDARNGTGEQSARVEARLAAEPLAEHLPLVPHARRPILPGLSGTAGPPAQAALPYQTPGQLLDAAEDAWRRGEHAAALAAWERYDEAGGEPGGRRADGHGLSAAARGDLETAAKHWEHAAELHRQAGDESRRQASRGRAAMAGPDGLAVIEETSRYLLAHGAPDQRPAALSRLAQAYLGDGRRQEALDLLAGAEDGMLLFLRARMEDPVTAAATLPLARAALRAEGVRVQLADASLAHGELLRRLAADGLAELDQEEVLAAYAEAAAVTANPEQRAVALAVRGEVLVAADRDAEAAEDLIEAVAMFTALSSTVNAALARVDLAAAYLATDRPVEAAITAEEALGLLDPDDYDNRVNVQWLRACARRALGEMEAALADFTELAGRYTEPLRVARAREAAAVILSDLDRDDEAAAGFRDAAEAYLAAGARDQAGTAMRRQLSALHWSGKTAAALEAVEPVREFLRTLDGPDAPFERAALDYDEARMLLSEERGEEAAERAGQAAAAFTALGLPDLAEAATDLLGYA</sequence>
<organism evidence="1 2">
    <name type="scientific">Nonomuraea typhae</name>
    <dbReference type="NCBI Taxonomy" id="2603600"/>
    <lineage>
        <taxon>Bacteria</taxon>
        <taxon>Bacillati</taxon>
        <taxon>Actinomycetota</taxon>
        <taxon>Actinomycetes</taxon>
        <taxon>Streptosporangiales</taxon>
        <taxon>Streptosporangiaceae</taxon>
        <taxon>Nonomuraea</taxon>
    </lineage>
</organism>
<dbReference type="SUPFAM" id="SSF48452">
    <property type="entry name" value="TPR-like"/>
    <property type="match status" value="1"/>
</dbReference>
<keyword evidence="2" id="KW-1185">Reference proteome</keyword>
<reference evidence="1 2" key="1">
    <citation type="submission" date="2024-10" db="EMBL/GenBank/DDBJ databases">
        <title>The Natural Products Discovery Center: Release of the First 8490 Sequenced Strains for Exploring Actinobacteria Biosynthetic Diversity.</title>
        <authorList>
            <person name="Kalkreuter E."/>
            <person name="Kautsar S.A."/>
            <person name="Yang D."/>
            <person name="Bader C.D."/>
            <person name="Teijaro C.N."/>
            <person name="Fluegel L."/>
            <person name="Davis C.M."/>
            <person name="Simpson J.R."/>
            <person name="Lauterbach L."/>
            <person name="Steele A.D."/>
            <person name="Gui C."/>
            <person name="Meng S."/>
            <person name="Li G."/>
            <person name="Viehrig K."/>
            <person name="Ye F."/>
            <person name="Su P."/>
            <person name="Kiefer A.F."/>
            <person name="Nichols A."/>
            <person name="Cepeda A.J."/>
            <person name="Yan W."/>
            <person name="Fan B."/>
            <person name="Jiang Y."/>
            <person name="Adhikari A."/>
            <person name="Zheng C.-J."/>
            <person name="Schuster L."/>
            <person name="Cowan T.M."/>
            <person name="Smanski M.J."/>
            <person name="Chevrette M.G."/>
            <person name="De Carvalho L.P.S."/>
            <person name="Shen B."/>
        </authorList>
    </citation>
    <scope>NUCLEOTIDE SEQUENCE [LARGE SCALE GENOMIC DNA]</scope>
    <source>
        <strain evidence="1 2">NPDC050545</strain>
    </source>
</reference>
<comment type="caution">
    <text evidence="1">The sequence shown here is derived from an EMBL/GenBank/DDBJ whole genome shotgun (WGS) entry which is preliminary data.</text>
</comment>